<feature type="signal peptide" evidence="1">
    <location>
        <begin position="1"/>
        <end position="30"/>
    </location>
</feature>
<keyword evidence="1" id="KW-0732">Signal</keyword>
<name>A0A918WSM8_9ACTN</name>
<dbReference type="Proteomes" id="UP000638353">
    <property type="component" value="Unassembled WGS sequence"/>
</dbReference>
<feature type="chain" id="PRO_5037173918" evidence="1">
    <location>
        <begin position="31"/>
        <end position="249"/>
    </location>
</feature>
<protein>
    <submittedName>
        <fullName evidence="2">Uncharacterized protein</fullName>
    </submittedName>
</protein>
<accession>A0A918WSM8</accession>
<dbReference type="AlphaFoldDB" id="A0A918WSM8"/>
<evidence type="ECO:0000313" key="3">
    <source>
        <dbReference type="Proteomes" id="UP000638353"/>
    </source>
</evidence>
<comment type="caution">
    <text evidence="2">The sequence shown here is derived from an EMBL/GenBank/DDBJ whole genome shotgun (WGS) entry which is preliminary data.</text>
</comment>
<reference evidence="2" key="2">
    <citation type="submission" date="2020-09" db="EMBL/GenBank/DDBJ databases">
        <authorList>
            <person name="Sun Q."/>
            <person name="Ohkuma M."/>
        </authorList>
    </citation>
    <scope>NUCLEOTIDE SEQUENCE</scope>
    <source>
        <strain evidence="2">JCM 4637</strain>
    </source>
</reference>
<proteinExistence type="predicted"/>
<dbReference type="RefSeq" id="WP_189820980.1">
    <property type="nucleotide sequence ID" value="NZ_BMVC01000001.1"/>
</dbReference>
<evidence type="ECO:0000313" key="2">
    <source>
        <dbReference type="EMBL" id="GHC79051.1"/>
    </source>
</evidence>
<organism evidence="2 3">
    <name type="scientific">Streptomyces finlayi</name>
    <dbReference type="NCBI Taxonomy" id="67296"/>
    <lineage>
        <taxon>Bacteria</taxon>
        <taxon>Bacillati</taxon>
        <taxon>Actinomycetota</taxon>
        <taxon>Actinomycetes</taxon>
        <taxon>Kitasatosporales</taxon>
        <taxon>Streptomycetaceae</taxon>
        <taxon>Streptomyces</taxon>
    </lineage>
</organism>
<evidence type="ECO:0000256" key="1">
    <source>
        <dbReference type="SAM" id="SignalP"/>
    </source>
</evidence>
<gene>
    <name evidence="2" type="ORF">GCM10010334_04960</name>
</gene>
<sequence length="249" mass="26934">MRHRLRSLRRLALLLLVLGLAWATAPAAYAGGPTSVLLACPVNGKTAARYASDLEYRYLLELLEPPSRKATGPADRPGLEVGMDADEINVTWLVNDSVPWRLQQVYVREAGRTVWIHTASDDPADTEGSWHKAADPVRLAGLLKRWGLRAPATDEAVVPSWPTHGPPQSWYDRHAELDLEARRAAIAAEAPAPVAAPRPVGAADGWWWSIPGLAAGAVGAVLFLRWRAAREAGPGEPDPPGPRGQLIDL</sequence>
<dbReference type="EMBL" id="BMVC01000001">
    <property type="protein sequence ID" value="GHC79051.1"/>
    <property type="molecule type" value="Genomic_DNA"/>
</dbReference>
<reference evidence="2" key="1">
    <citation type="journal article" date="2014" name="Int. J. Syst. Evol. Microbiol.">
        <title>Complete genome sequence of Corynebacterium casei LMG S-19264T (=DSM 44701T), isolated from a smear-ripened cheese.</title>
        <authorList>
            <consortium name="US DOE Joint Genome Institute (JGI-PGF)"/>
            <person name="Walter F."/>
            <person name="Albersmeier A."/>
            <person name="Kalinowski J."/>
            <person name="Ruckert C."/>
        </authorList>
    </citation>
    <scope>NUCLEOTIDE SEQUENCE</scope>
    <source>
        <strain evidence="2">JCM 4637</strain>
    </source>
</reference>